<proteinExistence type="predicted"/>
<protein>
    <submittedName>
        <fullName evidence="2">Uncharacterized protein</fullName>
    </submittedName>
</protein>
<evidence type="ECO:0000313" key="3">
    <source>
        <dbReference type="Proteomes" id="UP001163046"/>
    </source>
</evidence>
<gene>
    <name evidence="2" type="ORF">OS493_024946</name>
</gene>
<feature type="compositionally biased region" description="Polar residues" evidence="1">
    <location>
        <begin position="81"/>
        <end position="99"/>
    </location>
</feature>
<feature type="compositionally biased region" description="Low complexity" evidence="1">
    <location>
        <begin position="271"/>
        <end position="304"/>
    </location>
</feature>
<dbReference type="AlphaFoldDB" id="A0A9W9YPP8"/>
<dbReference type="OrthoDB" id="6008956at2759"/>
<accession>A0A9W9YPP8</accession>
<feature type="compositionally biased region" description="Basic and acidic residues" evidence="1">
    <location>
        <begin position="12"/>
        <end position="26"/>
    </location>
</feature>
<feature type="region of interest" description="Disordered" evidence="1">
    <location>
        <begin position="1"/>
        <end position="346"/>
    </location>
</feature>
<feature type="compositionally biased region" description="Basic and acidic residues" evidence="1">
    <location>
        <begin position="47"/>
        <end position="74"/>
    </location>
</feature>
<dbReference type="Proteomes" id="UP001163046">
    <property type="component" value="Unassembled WGS sequence"/>
</dbReference>
<organism evidence="2 3">
    <name type="scientific">Desmophyllum pertusum</name>
    <dbReference type="NCBI Taxonomy" id="174260"/>
    <lineage>
        <taxon>Eukaryota</taxon>
        <taxon>Metazoa</taxon>
        <taxon>Cnidaria</taxon>
        <taxon>Anthozoa</taxon>
        <taxon>Hexacorallia</taxon>
        <taxon>Scleractinia</taxon>
        <taxon>Caryophylliina</taxon>
        <taxon>Caryophylliidae</taxon>
        <taxon>Desmophyllum</taxon>
    </lineage>
</organism>
<evidence type="ECO:0000313" key="2">
    <source>
        <dbReference type="EMBL" id="KAJ7357433.1"/>
    </source>
</evidence>
<reference evidence="2" key="1">
    <citation type="submission" date="2023-01" db="EMBL/GenBank/DDBJ databases">
        <title>Genome assembly of the deep-sea coral Lophelia pertusa.</title>
        <authorList>
            <person name="Herrera S."/>
            <person name="Cordes E."/>
        </authorList>
    </citation>
    <scope>NUCLEOTIDE SEQUENCE</scope>
    <source>
        <strain evidence="2">USNM1676648</strain>
        <tissue evidence="2">Polyp</tissue>
    </source>
</reference>
<name>A0A9W9YPP8_9CNID</name>
<feature type="compositionally biased region" description="Polar residues" evidence="1">
    <location>
        <begin position="27"/>
        <end position="44"/>
    </location>
</feature>
<feature type="compositionally biased region" description="Polar residues" evidence="1">
    <location>
        <begin position="315"/>
        <end position="330"/>
    </location>
</feature>
<evidence type="ECO:0000256" key="1">
    <source>
        <dbReference type="SAM" id="MobiDB-lite"/>
    </source>
</evidence>
<feature type="compositionally biased region" description="Polar residues" evidence="1">
    <location>
        <begin position="1"/>
        <end position="11"/>
    </location>
</feature>
<sequence>MTTKNSQTGTAKQDEKEDKSNKKQTEQRSSTPTADLPTKNSQSGPAKHGESSLKSVKEDKEKKSTKPQPERRSSAELAAAKNSQSRVKANETAASSSKNAPLREKKSRVTNDERREKSRSLGDIDKRLHTVEEVSILDLSVPPSRTVDTMDIPDQVKEKRPRSSAGLLETTPNAPLERKAPGDINGVLAGINTFKDRGSVSNGTSGDSLKNTSLVTTAANNENTTEQKPTWDKKPAPALGGPGDEVISVPGSTLEKKANAWALGPDVKMTSKASSPAKSSRSGSGSSFMSDISELSAELSAAIASPPPEPIRLSMSESNLLSTSPPSGNRRSPIGKDHDGASTTDFDQSTCQETLENFLQAFQKVMDLQTKVLNEEPSEESHQVLSYISSTFSAIEEQIHESRLRRRQWELSSLSRGKPGVVSRPLGGPLSYSTGNLDQLVSKGHHSLRRNSEFSITSIPEDVEIHEVLLEKYSNRLLEMVAQKLSK</sequence>
<dbReference type="EMBL" id="MU827321">
    <property type="protein sequence ID" value="KAJ7357433.1"/>
    <property type="molecule type" value="Genomic_DNA"/>
</dbReference>
<comment type="caution">
    <text evidence="2">The sequence shown here is derived from an EMBL/GenBank/DDBJ whole genome shotgun (WGS) entry which is preliminary data.</text>
</comment>
<feature type="compositionally biased region" description="Basic and acidic residues" evidence="1">
    <location>
        <begin position="101"/>
        <end position="132"/>
    </location>
</feature>
<feature type="compositionally biased region" description="Polar residues" evidence="1">
    <location>
        <begin position="199"/>
        <end position="215"/>
    </location>
</feature>
<feature type="compositionally biased region" description="Low complexity" evidence="1">
    <location>
        <begin position="216"/>
        <end position="226"/>
    </location>
</feature>
<keyword evidence="3" id="KW-1185">Reference proteome</keyword>